<evidence type="ECO:0000256" key="2">
    <source>
        <dbReference type="PIRNR" id="PIRNR006276"/>
    </source>
</evidence>
<dbReference type="InterPro" id="IPR006015">
    <property type="entry name" value="Universal_stress_UspA"/>
</dbReference>
<keyword evidence="5" id="KW-1185">Reference proteome</keyword>
<evidence type="ECO:0000313" key="4">
    <source>
        <dbReference type="EMBL" id="OCA69446.1"/>
    </source>
</evidence>
<sequence>MNIQSIVIALDESDFSPRIASRGFELAVFFNATVELLLVRNNTAIINASLANTSIENDDTMERQMSNIRQVTQKYHLVEHSTTILNGDPQEQIIQFMTHSNADLLIAGTHGRTGIDHLISGSIAEYIIRHSTIPVLVIPYNHETH</sequence>
<dbReference type="PRINTS" id="PR01438">
    <property type="entry name" value="UNVRSLSTRESS"/>
</dbReference>
<dbReference type="SUPFAM" id="SSF52402">
    <property type="entry name" value="Adenine nucleotide alpha hydrolases-like"/>
    <property type="match status" value="1"/>
</dbReference>
<dbReference type="CDD" id="cd00293">
    <property type="entry name" value="USP-like"/>
    <property type="match status" value="1"/>
</dbReference>
<comment type="caution">
    <text evidence="4">The sequence shown here is derived from an EMBL/GenBank/DDBJ whole genome shotgun (WGS) entry which is preliminary data.</text>
</comment>
<evidence type="ECO:0000256" key="1">
    <source>
        <dbReference type="ARBA" id="ARBA00008791"/>
    </source>
</evidence>
<dbReference type="InterPro" id="IPR014729">
    <property type="entry name" value="Rossmann-like_a/b/a_fold"/>
</dbReference>
<protein>
    <recommendedName>
        <fullName evidence="2">Universal stress protein</fullName>
    </recommendedName>
</protein>
<dbReference type="InterPro" id="IPR006016">
    <property type="entry name" value="UspA"/>
</dbReference>
<evidence type="ECO:0000259" key="3">
    <source>
        <dbReference type="Pfam" id="PF00582"/>
    </source>
</evidence>
<reference evidence="4 5" key="1">
    <citation type="submission" date="2016-07" db="EMBL/GenBank/DDBJ databases">
        <authorList>
            <person name="Jeong J.-J."/>
            <person name="Kim D.W."/>
            <person name="Sang M.K."/>
            <person name="Choi I.-G."/>
            <person name="Kim K.D."/>
        </authorList>
    </citation>
    <scope>NUCLEOTIDE SEQUENCE [LARGE SCALE GENOMIC DNA]</scope>
    <source>
        <strain evidence="4 5">UTM-3</strain>
    </source>
</reference>
<dbReference type="Pfam" id="PF00582">
    <property type="entry name" value="Usp"/>
    <property type="match status" value="1"/>
</dbReference>
<evidence type="ECO:0000313" key="5">
    <source>
        <dbReference type="Proteomes" id="UP000092651"/>
    </source>
</evidence>
<dbReference type="RefSeq" id="WP_065395634.1">
    <property type="nucleotide sequence ID" value="NZ_MAYH01000045.1"/>
</dbReference>
<organism evidence="4 5">
    <name type="scientific">Chryseobacterium artocarpi</name>
    <dbReference type="NCBI Taxonomy" id="1414727"/>
    <lineage>
        <taxon>Bacteria</taxon>
        <taxon>Pseudomonadati</taxon>
        <taxon>Bacteroidota</taxon>
        <taxon>Flavobacteriia</taxon>
        <taxon>Flavobacteriales</taxon>
        <taxon>Weeksellaceae</taxon>
        <taxon>Chryseobacterium group</taxon>
        <taxon>Chryseobacterium</taxon>
    </lineage>
</organism>
<dbReference type="OrthoDB" id="9788959at2"/>
<proteinExistence type="inferred from homology"/>
<dbReference type="PANTHER" id="PTHR46268">
    <property type="entry name" value="STRESS RESPONSE PROTEIN NHAX"/>
    <property type="match status" value="1"/>
</dbReference>
<dbReference type="Proteomes" id="UP000092651">
    <property type="component" value="Unassembled WGS sequence"/>
</dbReference>
<comment type="similarity">
    <text evidence="1 2">Belongs to the universal stress protein A family.</text>
</comment>
<dbReference type="EMBL" id="MAYH01000045">
    <property type="protein sequence ID" value="OCA69446.1"/>
    <property type="molecule type" value="Genomic_DNA"/>
</dbReference>
<comment type="subcellular location">
    <subcellularLocation>
        <location evidence="2">Cytoplasm</location>
    </subcellularLocation>
</comment>
<dbReference type="PIRSF" id="PIRSF006276">
    <property type="entry name" value="UspA"/>
    <property type="match status" value="1"/>
</dbReference>
<dbReference type="GO" id="GO:0005737">
    <property type="term" value="C:cytoplasm"/>
    <property type="evidence" value="ECO:0007669"/>
    <property type="project" value="UniProtKB-SubCell"/>
</dbReference>
<accession>A0A1B8ZD40</accession>
<name>A0A1B8ZD40_9FLAO</name>
<dbReference type="AlphaFoldDB" id="A0A1B8ZD40"/>
<gene>
    <name evidence="4" type="ORF">BBI01_15015</name>
</gene>
<dbReference type="Gene3D" id="3.40.50.620">
    <property type="entry name" value="HUPs"/>
    <property type="match status" value="1"/>
</dbReference>
<feature type="domain" description="UspA" evidence="3">
    <location>
        <begin position="4"/>
        <end position="139"/>
    </location>
</feature>
<dbReference type="PANTHER" id="PTHR46268:SF6">
    <property type="entry name" value="UNIVERSAL STRESS PROTEIN UP12"/>
    <property type="match status" value="1"/>
</dbReference>
<keyword evidence="2" id="KW-0963">Cytoplasm</keyword>